<keyword evidence="20 33" id="KW-0261">Viral envelope protein</keyword>
<evidence type="ECO:0000256" key="24">
    <source>
        <dbReference type="ARBA" id="ARBA00023054"/>
    </source>
</evidence>
<keyword evidence="22 33" id="KW-1133">Transmembrane helix</keyword>
<comment type="function">
    <text evidence="33">Surface protein gp120: Attaches the virus to the host lymphoid cell by binding to the primary receptor CD4. This interaction induces a structural rearrangement creating a high affinity binding site for a chemokine coreceptor like CXCR4 and/or CCR5. Acts as a ligand for CD209/DC-SIGN and CLEC4M/DC-SIGNR, which are respectively found on dendritic cells (DCs), and on endothelial cells of liver sinusoids and lymph node sinuses. These interactions allow capture of viral particles at mucosal surfaces by these cells and subsequent transmission to permissive cells. HIV subverts the migration properties of dendritic cells to gain access to CD4+ T-cells in lymph nodes. Virus transmission to permissive T-cells occurs either in trans (without DCs infection, through viral capture and transmission), or in cis (following DCs productive infection, through the usual CD4-gp120 interaction), thereby inducing a robust infection. In trans infection, bound virions remain infectious over days and it is proposed that they are not degraded, but protected in non-lysosomal acidic organelles within the DCs close to the cell membrane thus contributing to the viral infectious potential during DCs' migration from the periphery to the lymphoid tissues. On arrival at lymphoid tissues, intact virions recycle back to DCs' cell surface allowing virus transmission to CD4+ T-cells.</text>
</comment>
<keyword evidence="8 33" id="KW-1170">Fusion of virus membrane with host endosomal membrane</keyword>
<feature type="region of interest" description="CD4-binding loop" evidence="33">
    <location>
        <begin position="359"/>
        <end position="369"/>
    </location>
</feature>
<evidence type="ECO:0000256" key="17">
    <source>
        <dbReference type="ARBA" id="ARBA00022804"/>
    </source>
</evidence>
<dbReference type="GO" id="GO:1903911">
    <property type="term" value="P:positive regulation of receptor clustering"/>
    <property type="evidence" value="ECO:0007669"/>
    <property type="project" value="UniProtKB-UniRule"/>
</dbReference>
<keyword evidence="14 33" id="KW-0812">Transmembrane</keyword>
<evidence type="ECO:0000256" key="23">
    <source>
        <dbReference type="ARBA" id="ARBA00023046"/>
    </source>
</evidence>
<feature type="disulfide bond" evidence="33">
    <location>
        <begin position="53"/>
        <end position="73"/>
    </location>
</feature>
<feature type="transmembrane region" description="Helical" evidence="34">
    <location>
        <begin position="20"/>
        <end position="41"/>
    </location>
</feature>
<comment type="subunit">
    <text evidence="33">The mature envelope protein (Env) consists of a homotrimer of non-covalently associated gp120-gp41 heterodimers. The resulting complex protrudes from the virus surface as a spike. There seems to be as few as 10 spikes on the average virion. Surface protein gp120 interacts with host CD4, CCR5 and CXCR4. Gp120 also interacts with the C-type lectins CD209/DC-SIGN and CLEC4M/DC-SIGNR (collectively referred to as DC-SIGN(R)). Gp120 and gp41 interact with GalCer. Gp120 interacts with host ITGA4/ITGB7 complex; on CD4+ T-cells, this interaction results in rapid activation of integrin ITGAL/LFA-1, which facilitates efficient cell-to-cell spreading of HIV-1. Gp120 interacts with cell-associated heparan sulfate; this interaction increases virus infectivity on permissive cells and may be involved in infection of CD4- cells.</text>
</comment>
<evidence type="ECO:0000256" key="11">
    <source>
        <dbReference type="ARBA" id="ARBA00022581"/>
    </source>
</evidence>
<evidence type="ECO:0000256" key="5">
    <source>
        <dbReference type="ARBA" id="ARBA00004578"/>
    </source>
</evidence>
<evidence type="ECO:0000256" key="30">
    <source>
        <dbReference type="ARBA" id="ARBA00023288"/>
    </source>
</evidence>
<dbReference type="GO" id="GO:0019064">
    <property type="term" value="P:fusion of virus membrane with host plasma membrane"/>
    <property type="evidence" value="ECO:0007669"/>
    <property type="project" value="UniProtKB-UniRule"/>
</dbReference>
<keyword evidence="30 33" id="KW-0449">Lipoprotein</keyword>
<comment type="PTM">
    <text evidence="33">Specific enzymatic cleavages in vivo yield mature proteins. Envelope glycoproteins are synthesized as a inactive precursor that is heavily N-glycosylated and processed likely by host cell furin in the Golgi to yield the mature SU and TM proteins. The cleavage site between SU and TM requires the minimal sequence [KR]-X-[KR]-R. About 2 of the 9 disulfide bonds of gp41 are reduced by P4HB/PDI, following binding to CD4 receptor.</text>
</comment>
<dbReference type="FunFam" id="2.170.40.20:FF:000001">
    <property type="entry name" value="Envelope glycoprotein gp160"/>
    <property type="match status" value="1"/>
</dbReference>
<feature type="coiled-coil region" evidence="33">
    <location>
        <begin position="629"/>
        <end position="663"/>
    </location>
</feature>
<accession>A0A1C8Z1B0</accession>
<keyword evidence="15 33" id="KW-0053">Apoptosis</keyword>
<dbReference type="GO" id="GO:0019031">
    <property type="term" value="C:viral envelope"/>
    <property type="evidence" value="ECO:0007669"/>
    <property type="project" value="UniProtKB-KW"/>
</dbReference>
<protein>
    <recommendedName>
        <fullName evidence="33">Envelope glycoprotein gp160</fullName>
    </recommendedName>
    <alternativeName>
        <fullName evidence="33">Env polyprotein</fullName>
    </alternativeName>
    <component>
        <recommendedName>
            <fullName evidence="33">Surface protein gp120</fullName>
            <shortName evidence="33">SU</shortName>
        </recommendedName>
        <alternativeName>
            <fullName evidence="33">Glycoprotein 120</fullName>
            <shortName evidence="33">gp120</shortName>
        </alternativeName>
    </component>
    <component>
        <recommendedName>
            <fullName evidence="33">Transmembrane protein gp41</fullName>
            <shortName evidence="33">TM</shortName>
        </recommendedName>
        <alternativeName>
            <fullName evidence="33">Glycoprotein 41</fullName>
            <shortName evidence="33">gp41</shortName>
        </alternativeName>
    </component>
</protein>
<feature type="domain" description="Human immunodeficiency virus 1 envelope glycoprotein Gp120" evidence="36">
    <location>
        <begin position="33"/>
        <end position="506"/>
    </location>
</feature>
<feature type="disulfide bond" evidence="33">
    <location>
        <begin position="594"/>
        <end position="600"/>
    </location>
</feature>
<sequence>MRVMGIRKNYQHLWRWGTMLLGMLMICSAAENLWVTVYYGVPVWKETTTTLFCASDAKAYATEVHNIWATHACVPTDPNPQEVVLGNVTENFNMWKNNMVEQMHEDIISLWDQSLKPCVKLTPLCVTLNCTNLKKTTNTSSNTSSTTEGGEIKNCSFNITTSIRTKVKDYALFYKLDVVPIDNDNTSYRLIGCNTSVITQACPKVSFEPIPIHYCTPAGFAILKCNNKTFNGTGPCANVSTVQCTHGIRPVVSTQLLLNGSLAEEEVVIRSSNFTNNARVIIVQLNESVEINCTRPNNNTRKSIQLGLGRAWYTTGQIIGDIRQAHCNLSRTKWNNTLKQITKKLREQFGNKTIIFNQSSGGDPEIVMHSFNCGGEFFYCNTSQLFNSTWNDNSTWNETSTWNDTTITLPCRIKQIVNMWQEVGKAMYAPPIEGQIRCSSNITGLILTRDGGDNKNETTTETFRPGGGDMRDNWRSELYKYKVVKIEPLGVAPTKAKRRVVQREKRAVGTIGAMFLGFLGAAGSTMGAASITLTVQARQMLSGIVQQQRNLLRAIEAQQQLLQLTVWGIKQLQARVLAVERYLKDQQLLGMWGCSGKLICTTAVPWNVSWSNKSLSEIWDNMTWMEWEREIDNYTREIYTLIEESQNQQEKNELELLELDKWASLWNWFDITKWLWYIKIFIMIVGGLVGLRIVFAVLSIVNRVRQGYSPLSFQTRFPTQRGPGRPEGIEEEGGERDSDRSERLVDGFLTLFWEDLRNLCLFSYHRLRDLLLIVTRIVELLGRRGWEALRYWWNLLQYWIQELKNSAISLLNATAIAVAEGTDRVIEVAQRACRAILNIPTRIRQGLERALL</sequence>
<evidence type="ECO:0000256" key="33">
    <source>
        <dbReference type="HAMAP-Rule" id="MF_04083"/>
    </source>
</evidence>
<dbReference type="InterPro" id="IPR037527">
    <property type="entry name" value="Gp160"/>
</dbReference>
<evidence type="ECO:0000256" key="1">
    <source>
        <dbReference type="ARBA" id="ARBA00004402"/>
    </source>
</evidence>
<dbReference type="GO" id="GO:0055036">
    <property type="term" value="C:virion membrane"/>
    <property type="evidence" value="ECO:0007669"/>
    <property type="project" value="UniProtKB-SubCell"/>
</dbReference>
<evidence type="ECO:0000256" key="28">
    <source>
        <dbReference type="ARBA" id="ARBA00023180"/>
    </source>
</evidence>
<dbReference type="SUPFAM" id="SSF56502">
    <property type="entry name" value="gp120 core"/>
    <property type="match status" value="2"/>
</dbReference>
<comment type="PTM">
    <text evidence="33">Palmitoylation of the transmembrane protein and of Env polyprotein (prior to its proteolytic cleavage) is essential for their association with host cell membrane lipid rafts. Palmitoylation is therefore required for envelope trafficking to classical lipid rafts, but not for viral replication.</text>
</comment>
<dbReference type="Gene3D" id="1.20.5.490">
    <property type="entry name" value="Single helix bin"/>
    <property type="match status" value="1"/>
</dbReference>
<dbReference type="GO" id="GO:0019082">
    <property type="term" value="P:viral protein processing"/>
    <property type="evidence" value="ECO:0007669"/>
    <property type="project" value="UniProtKB-UniRule"/>
</dbReference>
<dbReference type="GO" id="GO:0019062">
    <property type="term" value="P:virion attachment to host cell"/>
    <property type="evidence" value="ECO:0007669"/>
    <property type="project" value="UniProtKB-UniRule"/>
</dbReference>
<evidence type="ECO:0000256" key="12">
    <source>
        <dbReference type="ARBA" id="ARBA00022595"/>
    </source>
</evidence>
<feature type="transmembrane region" description="Helical" evidence="34">
    <location>
        <begin position="674"/>
        <end position="701"/>
    </location>
</feature>
<reference evidence="38" key="1">
    <citation type="submission" date="2016-08" db="EMBL/GenBank/DDBJ databases">
        <title>Escape from humoral immunity is associated with treatment failure in HIV-1-infected patients receiving long-term antiretroviral therapy: implication for predicting treatment outcome and designing individual therapeutic regimen.</title>
        <authorList>
            <person name="Ouyang Y."/>
            <person name="Yin Q."/>
            <person name="Li Z."/>
            <person name="Ma L."/>
        </authorList>
    </citation>
    <scope>NUCLEOTIDE SEQUENCE</scope>
    <source>
        <strain evidence="38">2259-15</strain>
    </source>
</reference>
<dbReference type="SUPFAM" id="SSF58069">
    <property type="entry name" value="Virus ectodomain"/>
    <property type="match status" value="1"/>
</dbReference>
<evidence type="ECO:0000256" key="13">
    <source>
        <dbReference type="ARBA" id="ARBA00022685"/>
    </source>
</evidence>
<evidence type="ECO:0000256" key="9">
    <source>
        <dbReference type="ARBA" id="ARBA00022511"/>
    </source>
</evidence>
<evidence type="ECO:0000259" key="37">
    <source>
        <dbReference type="Pfam" id="PF00517"/>
    </source>
</evidence>
<keyword evidence="24 33" id="KW-0175">Coiled coil</keyword>
<dbReference type="InterPro" id="IPR036377">
    <property type="entry name" value="Gp120_core_sf"/>
</dbReference>
<dbReference type="GO" id="GO:0016020">
    <property type="term" value="C:membrane"/>
    <property type="evidence" value="ECO:0007669"/>
    <property type="project" value="UniProtKB-UniRule"/>
</dbReference>
<comment type="PTM">
    <text evidence="33">Highly glycosylated by host. The high number of glycan on the protein is reffered to as 'glycan shield' because it contributes to hide protein sequence from adaptive immune system.</text>
</comment>
<evidence type="ECO:0000256" key="31">
    <source>
        <dbReference type="ARBA" id="ARBA00023296"/>
    </source>
</evidence>
<dbReference type="FunFam" id="1.10.287.210:FF:000001">
    <property type="entry name" value="Envelope glycoprotein gp160"/>
    <property type="match status" value="1"/>
</dbReference>
<feature type="disulfide bond" evidence="33">
    <location>
        <begin position="215"/>
        <end position="244"/>
    </location>
</feature>
<evidence type="ECO:0000256" key="4">
    <source>
        <dbReference type="ARBA" id="ARBA00004563"/>
    </source>
</evidence>
<evidence type="ECO:0000256" key="3">
    <source>
        <dbReference type="ARBA" id="ARBA00004505"/>
    </source>
</evidence>
<evidence type="ECO:0000256" key="32">
    <source>
        <dbReference type="ARBA" id="ARBA00062028"/>
    </source>
</evidence>
<evidence type="ECO:0000256" key="29">
    <source>
        <dbReference type="ARBA" id="ARBA00023280"/>
    </source>
</evidence>
<feature type="lipid moiety-binding region" description="S-palmitoyl cysteine; by host" evidence="33">
    <location>
        <position position="833"/>
    </location>
</feature>
<evidence type="ECO:0000256" key="34">
    <source>
        <dbReference type="RuleBase" id="RU363095"/>
    </source>
</evidence>
<comment type="subunit">
    <text evidence="32">The mature envelope protein (Env) consists of a homotrimer of non-covalently associated gp120-gp41 heterodimers. The resulting complex protrudes from the virus surface as a spike. There seems to be as few as 10 spikes on the average virion. Interacts with host CD4, CCR5 and CXCR4. Gp120 also interacts with the C-type lectins CD209/DC-SIGN and CLEC4M/DC-SIGNR (collectively referred to as DC-SIGN(R)). Gp120 and gp41 interact with GalCer. Gp120 interacts with host ITGA4/ITGB7 complex; on CD4+ T-cells, this interaction results in rapid activation of integrin ITGAL/LFA-1, which facilitates efficient cell-to-cell spreading of HIV-1. Gp120 interacts with cell-associated heparan sulfate; this interaction increases virus infectivity on permissive cells and may be involved in infection of CD4- cells.</text>
</comment>
<keyword evidence="25 33" id="KW-0472">Membrane</keyword>
<dbReference type="InterPro" id="IPR000328">
    <property type="entry name" value="GP41-like"/>
</dbReference>
<feature type="chain" id="PRO_5023529548" description="Transmembrane protein gp41" evidence="33">
    <location>
        <begin position="507"/>
        <end position="852"/>
    </location>
</feature>
<keyword evidence="18 33" id="KW-0946">Virion</keyword>
<feature type="short sequence motif" description="YXXL motif; contains endocytosis signal" evidence="33">
    <location>
        <begin position="708"/>
        <end position="711"/>
    </location>
</feature>
<keyword evidence="16 33" id="KW-0732">Signal</keyword>
<evidence type="ECO:0000256" key="7">
    <source>
        <dbReference type="ARBA" id="ARBA00022506"/>
    </source>
</evidence>
<dbReference type="Gene3D" id="1.10.287.210">
    <property type="match status" value="1"/>
</dbReference>
<dbReference type="GO" id="GO:1903908">
    <property type="term" value="P:positive regulation of plasma membrane raft polarization"/>
    <property type="evidence" value="ECO:0007669"/>
    <property type="project" value="UniProtKB-UniRule"/>
</dbReference>
<comment type="domain">
    <text evidence="33 34">The 17 amino acids long immunosuppressive region is present in many retroviral envelope proteins. Synthetic peptides derived from this relatively conserved sequence inhibit immune function in vitro and in vivo.</text>
</comment>
<comment type="domain">
    <text evidence="33">The YXXL motif is involved in determining the exact site of viral release at the surface of infected mononuclear cells and promotes endocytosis. YXXL and di-leucine endocytosis motifs interact directly or indirectly with the clathrin adapter complexes, opperate independently, and their activities are not additive.</text>
</comment>
<comment type="subcellular location">
    <molecule>Transmembrane protein gp41</molecule>
    <subcellularLocation>
        <location evidence="33">Virion membrane</location>
        <topology evidence="33">Single-pass type I membrane protein</topology>
    </subcellularLocation>
    <subcellularLocation>
        <location evidence="33">Host cell membrane</location>
        <topology evidence="33">Single-pass type I membrane protein</topology>
    </subcellularLocation>
    <subcellularLocation>
        <location evidence="33">Host endosome membrane</location>
        <topology evidence="33">Single-pass type I membrane protein</topology>
    </subcellularLocation>
    <text evidence="33">It is probably concentrated at the site of budding and incorporated into the virions possibly by contacts between the cytoplasmic tail of Env and the N-terminus of Gag.</text>
</comment>
<dbReference type="FunFam" id="1.20.5.490:FF:000001">
    <property type="entry name" value="Envelope glycoprotein gp160"/>
    <property type="match status" value="1"/>
</dbReference>
<comment type="caution">
    <text evidence="33 34">Lacks conserved residue(s) required for the propagation of feature annotation.</text>
</comment>
<keyword evidence="7 33" id="KW-1168">Fusion of virus membrane with host membrane</keyword>
<name>A0A1C8Z1B0_HV1</name>
<comment type="subcellular location">
    <subcellularLocation>
        <location evidence="3">Host cell membrane</location>
        <topology evidence="3">Peripheral membrane protein</topology>
    </subcellularLocation>
    <subcellularLocation>
        <location evidence="1">Host cell membrane</location>
        <topology evidence="1">Single-pass type I membrane protein</topology>
    </subcellularLocation>
    <subcellularLocation>
        <location evidence="2">Host endosome membrane</location>
        <topology evidence="2">Peripheral membrane protein</topology>
    </subcellularLocation>
    <subcellularLocation>
        <location evidence="5">Host endosome membrane</location>
        <topology evidence="5">Single-pass type I membrane protein</topology>
    </subcellularLocation>
    <subcellularLocation>
        <location evidence="6">Virion membrane</location>
        <topology evidence="6">Peripheral membrane protein</topology>
    </subcellularLocation>
    <subcellularLocation>
        <location evidence="4">Virion membrane</location>
        <topology evidence="4">Single-pass type I membrane protein</topology>
    </subcellularLocation>
</comment>
<keyword evidence="13 33" id="KW-0165">Cleavage on pair of basic residues</keyword>
<evidence type="ECO:0000256" key="19">
    <source>
        <dbReference type="ARBA" id="ARBA00022870"/>
    </source>
</evidence>
<comment type="domain">
    <text evidence="33">The CD4-binding region is targeted by the antibody b12.</text>
</comment>
<dbReference type="GO" id="GO:0075512">
    <property type="term" value="P:clathrin-dependent endocytosis of virus by host cell"/>
    <property type="evidence" value="ECO:0007669"/>
    <property type="project" value="UniProtKB-UniRule"/>
</dbReference>
<comment type="miscellaneous">
    <text evidence="33">Inhibitors targeting HIV-1 viral envelope proteins are used as antiretroviral drugs. Attachment of virions to the cell surface via non-specific interactions and CD4 binding can be blocked by inhibitors that include cyanovirin-N, cyclotriazadisulfonamide analogs, PRO 2000, TNX 355 and PRO 542. In addition, BMS 806 can block CD4-induced conformational changes. Env interactions with the coreceptor molecules can be targeted by CCR5 antagonists including SCH-D, maraviroc (UK 427857) and aplaviroc (GW 873140), and the CXCR4 antagonist AMD 070. Fusion of viral and cellular membranes can be inhibited by peptides such as enfuvirtide and tifuvirtide (T 1249). Resistance to inhibitors associated with mutations in Env are observed. Most of the time, single mutations confer only a modest reduction in drug susceptibility. Combination of several mutations is usually required to develop a high-level drug resistance.</text>
</comment>
<feature type="site" description="Cleavage; by host furin" evidence="33">
    <location>
        <begin position="506"/>
        <end position="507"/>
    </location>
</feature>
<dbReference type="FunFam" id="2.170.40.20:FF:000003">
    <property type="entry name" value="Envelope glycoprotein gp160"/>
    <property type="match status" value="1"/>
</dbReference>
<keyword evidence="9 33" id="KW-1032">Host cell membrane</keyword>
<evidence type="ECO:0000256" key="27">
    <source>
        <dbReference type="ARBA" id="ARBA00023157"/>
    </source>
</evidence>
<dbReference type="GO" id="GO:0005198">
    <property type="term" value="F:structural molecule activity"/>
    <property type="evidence" value="ECO:0007669"/>
    <property type="project" value="UniProtKB-UniRule"/>
</dbReference>
<comment type="domain">
    <text evidence="33">Some of the most genetically diverse regions of the viral genome are present in Env. They are called variable regions 1 through 5 (V1 through V5). Coreceptor usage of gp120 is determined mainly by the primary structure of the third variable region (V3) in the outer domain of gp120. The sequence of V3 determines which coreceptor, CCR5 and/or CXCR4 (corresponding to R5/macrophage, X4/T cell and R5X4/T cell and macrophage tropism), is used to trigger the fusion potential of the Env complex, and hence which cells the virus can infect. Binding to CCR5 involves a region adjacent in addition to V3.</text>
</comment>
<evidence type="ECO:0000256" key="25">
    <source>
        <dbReference type="ARBA" id="ARBA00023136"/>
    </source>
</evidence>
<keyword evidence="31 33" id="KW-1160">Virus entry into host cell</keyword>
<keyword evidence="10 33" id="KW-1165">Clathrin-mediated endocytosis of virus by host</keyword>
<comment type="function">
    <text evidence="33">Envelope glycoprotein gp160: Oligomerizes in the host endoplasmic reticulum into predominantly trimers. In a second time, gp160 transits in the host Golgi, where glycosylation is completed. The precursor is then proteolytically cleaved in the trans-Golgi and thereby activated by cellular furin or furin-like proteases to produce gp120 and gp41.</text>
</comment>
<evidence type="ECO:0000256" key="16">
    <source>
        <dbReference type="ARBA" id="ARBA00022729"/>
    </source>
</evidence>
<dbReference type="Pfam" id="PF00517">
    <property type="entry name" value="GP41"/>
    <property type="match status" value="1"/>
</dbReference>
<evidence type="ECO:0000256" key="18">
    <source>
        <dbReference type="ARBA" id="ARBA00022844"/>
    </source>
</evidence>
<evidence type="ECO:0000256" key="14">
    <source>
        <dbReference type="ARBA" id="ARBA00022692"/>
    </source>
</evidence>
<evidence type="ECO:0000259" key="36">
    <source>
        <dbReference type="Pfam" id="PF00516"/>
    </source>
</evidence>
<feature type="domain" description="Retroviral envelope protein GP41-like" evidence="37">
    <location>
        <begin position="526"/>
        <end position="715"/>
    </location>
</feature>
<organismHost>
    <name type="scientific">Homo sapiens</name>
    <name type="common">Human</name>
    <dbReference type="NCBI Taxonomy" id="9606"/>
</organismHost>
<feature type="region of interest" description="Disordered" evidence="35">
    <location>
        <begin position="716"/>
        <end position="739"/>
    </location>
</feature>
<gene>
    <name evidence="33 38" type="primary">env</name>
</gene>
<evidence type="ECO:0000256" key="26">
    <source>
        <dbReference type="ARBA" id="ARBA00023139"/>
    </source>
</evidence>
<feature type="short sequence motif" description="Di-leucine internalization motif" evidence="33">
    <location>
        <begin position="851"/>
        <end position="852"/>
    </location>
</feature>
<evidence type="ECO:0000256" key="2">
    <source>
        <dbReference type="ARBA" id="ARBA00004433"/>
    </source>
</evidence>
<keyword evidence="26 33" id="KW-0564">Palmitate</keyword>
<evidence type="ECO:0000256" key="10">
    <source>
        <dbReference type="ARBA" id="ARBA00022570"/>
    </source>
</evidence>
<comment type="miscellaneous">
    <text evidence="33">HIV-1 lineages are divided in three main groups, M (for Major), O (for Outlier), and N (for New, or Non-M, Non-O). The vast majority of strains found worldwide belong to the group M. Group O seems to be endemic to and largely confined to Cameroon and neighboring countries in West Central Africa, where these viruses represent a small minority of HIV-1 strains. The group N is represented by a limited number of isolates from Cameroonian persons. The group M is further subdivided in 9 clades or subtypes (A to D, F to H, J and K).</text>
</comment>
<feature type="chain" id="PRO_5023529549" description="Envelope glycoprotein gp160" evidence="33">
    <location>
        <begin position="32"/>
        <end position="852"/>
    </location>
</feature>
<keyword evidence="23 33" id="KW-1039">Host endosome</keyword>
<keyword evidence="12 33" id="KW-1162">Viral penetration into host cytoplasm</keyword>
<dbReference type="GO" id="GO:0044175">
    <property type="term" value="C:host cell endosome membrane"/>
    <property type="evidence" value="ECO:0007669"/>
    <property type="project" value="UniProtKB-SubCell"/>
</dbReference>
<evidence type="ECO:0000256" key="22">
    <source>
        <dbReference type="ARBA" id="ARBA00022989"/>
    </source>
</evidence>
<keyword evidence="21 33" id="KW-1164">Virus endocytosis by host</keyword>
<evidence type="ECO:0000256" key="20">
    <source>
        <dbReference type="ARBA" id="ARBA00022879"/>
    </source>
</evidence>
<evidence type="ECO:0000256" key="21">
    <source>
        <dbReference type="ARBA" id="ARBA00022890"/>
    </source>
</evidence>
<feature type="disulfide bond" evidence="33">
    <location>
        <begin position="225"/>
        <end position="236"/>
    </location>
</feature>
<keyword evidence="29 33" id="KW-0899">Viral immunoevasion</keyword>
<organism evidence="38">
    <name type="scientific">Human immunodeficiency virus type 1</name>
    <name type="common">HIV-1</name>
    <dbReference type="NCBI Taxonomy" id="11676"/>
    <lineage>
        <taxon>Viruses</taxon>
        <taxon>Riboviria</taxon>
        <taxon>Pararnavirae</taxon>
        <taxon>Artverviricota</taxon>
        <taxon>Revtraviricetes</taxon>
        <taxon>Ortervirales</taxon>
        <taxon>Retroviridae</taxon>
        <taxon>Orthoretrovirinae</taxon>
        <taxon>Lentivirus</taxon>
        <taxon>Lentivirus humimdef1</taxon>
    </lineage>
</organism>
<proteinExistence type="inferred from homology"/>
<dbReference type="GO" id="GO:0039654">
    <property type="term" value="P:fusion of virus membrane with host endosome membrane"/>
    <property type="evidence" value="ECO:0007669"/>
    <property type="project" value="UniProtKB-UniRule"/>
</dbReference>
<evidence type="ECO:0000256" key="6">
    <source>
        <dbReference type="ARBA" id="ARBA00004650"/>
    </source>
</evidence>
<dbReference type="InterPro" id="IPR000777">
    <property type="entry name" value="HIV1_Gp120"/>
</dbReference>
<evidence type="ECO:0000256" key="8">
    <source>
        <dbReference type="ARBA" id="ARBA00022510"/>
    </source>
</evidence>
<comment type="function">
    <text evidence="33">Transmembrane protein gp41: Acts as a class I viral fusion protein. Under the current model, the protein has at least 3 conformational states: pre-fusion native state, pre-hairpin intermediate state, and post-fusion hairpin state. During fusion of viral and target intracellular membranes, the coiled coil regions (heptad repeats) assume a trimer-of-hairpins structure, positioning the fusion peptide in close proximity to the C-terminal region of the ectodomain. The formation of this structure appears to drive apposition and subsequent fusion of viral and target cell membranes. Complete fusion occurs in host cell endosomes and is dynamin-dependent, however some lipid transfer might occur at the plasma membrane. The virus undergoes clathrin-dependent internalization long before endosomal fusion, thus minimizing the surface exposure of conserved viral epitopes during fusion and reducing the efficacy of inhibitors targeting these epitopes. Membranes fusion leads to delivery of the nucleocapsid into the cytoplasm.</text>
</comment>
<feature type="topological domain" description="Cytoplasmic" evidence="33">
    <location>
        <begin position="702"/>
        <end position="852"/>
    </location>
</feature>
<keyword evidence="19 33" id="KW-1043">Host membrane</keyword>
<keyword evidence="17 33" id="KW-1161">Viral attachment to host cell</keyword>
<dbReference type="HAMAP" id="MF_04083">
    <property type="entry name" value="HIV_ENV"/>
    <property type="match status" value="1"/>
</dbReference>
<evidence type="ECO:0000256" key="15">
    <source>
        <dbReference type="ARBA" id="ARBA00022703"/>
    </source>
</evidence>
<keyword evidence="11 33" id="KW-0945">Host-virus interaction</keyword>
<keyword evidence="27 33" id="KW-1015">Disulfide bond</keyword>
<feature type="region of interest" description="MPER; binding to GalCer" evidence="33">
    <location>
        <begin position="658"/>
        <end position="679"/>
    </location>
</feature>
<dbReference type="Gene3D" id="2.170.40.20">
    <property type="entry name" value="Human immunodeficiency virus 1, Gp160, envelope glycoprotein"/>
    <property type="match status" value="2"/>
</dbReference>
<dbReference type="EMBL" id="KX693103">
    <property type="protein sequence ID" value="AOK87468.1"/>
    <property type="molecule type" value="Genomic_DNA"/>
</dbReference>
<dbReference type="GO" id="GO:0052031">
    <property type="term" value="P:symbiont-mediated perturbation of host defense response"/>
    <property type="evidence" value="ECO:0007669"/>
    <property type="project" value="UniProtKB-UniRule"/>
</dbReference>
<dbReference type="GO" id="GO:0020002">
    <property type="term" value="C:host cell plasma membrane"/>
    <property type="evidence" value="ECO:0007669"/>
    <property type="project" value="UniProtKB-SubCell"/>
</dbReference>
<feature type="region of interest" description="Immunosuppression" evidence="33">
    <location>
        <begin position="570"/>
        <end position="588"/>
    </location>
</feature>
<dbReference type="CDD" id="cd09909">
    <property type="entry name" value="HIV-1-like_HR1-HR2"/>
    <property type="match status" value="1"/>
</dbReference>
<feature type="lipid moiety-binding region" description="S-palmitoyl cysteine; by host" evidence="33">
    <location>
        <position position="760"/>
    </location>
</feature>
<comment type="subcellular location">
    <molecule>Surface protein gp120</molecule>
    <subcellularLocation>
        <location evidence="33">Virion membrane</location>
        <topology evidence="33">Peripheral membrane protein</topology>
    </subcellularLocation>
    <subcellularLocation>
        <location evidence="33">Host cell membrane</location>
        <topology evidence="33">Peripheral membrane protein</topology>
    </subcellularLocation>
    <subcellularLocation>
        <location evidence="33">Host endosome membrane</location>
        <topology evidence="33">Single-pass type I membrane protein</topology>
    </subcellularLocation>
    <text evidence="33">The surface protein is not anchored to the viral envelope, but associates with the extravirion surface through its binding to TM. It is probably concentrated at the site of budding and incorporated into the virions possibly by contacts between the cytoplasmic tail of Env and the N-terminus of Gag.</text>
</comment>
<keyword evidence="28 33" id="KW-0325">Glycoprotein</keyword>
<dbReference type="Pfam" id="PF00516">
    <property type="entry name" value="GP120"/>
    <property type="match status" value="1"/>
</dbReference>
<evidence type="ECO:0000313" key="38">
    <source>
        <dbReference type="EMBL" id="AOK87468.1"/>
    </source>
</evidence>
<comment type="domain">
    <text evidence="33">The membrane proximal external region (MPER) present in gp41 is a tryptophan-rich region recognized by the antibodies 2F5, Z13, and 4E10. MPER seems to play a role in fusion.</text>
</comment>
<comment type="similarity">
    <text evidence="33">Belongs to the HIV-1 env protein family.</text>
</comment>
<evidence type="ECO:0000256" key="35">
    <source>
        <dbReference type="SAM" id="MobiDB-lite"/>
    </source>
</evidence>